<comment type="caution">
    <text evidence="5">The sequence shown here is derived from an EMBL/GenBank/DDBJ whole genome shotgun (WGS) entry which is preliminary data.</text>
</comment>
<evidence type="ECO:0000256" key="3">
    <source>
        <dbReference type="SAM" id="Phobius"/>
    </source>
</evidence>
<dbReference type="PANTHER" id="PTHR45138">
    <property type="entry name" value="REGULATORY COMPONENTS OF SENSORY TRANSDUCTION SYSTEM"/>
    <property type="match status" value="1"/>
</dbReference>
<gene>
    <name evidence="5" type="ORF">C3L24_04605</name>
</gene>
<dbReference type="PANTHER" id="PTHR45138:SF5">
    <property type="entry name" value="BIFUNCTIONAL PERIPLASMIC SUBSTRATE BINDING PROTEIN_CYTOPLASMIC DIGUANYLATE CYCLASE"/>
    <property type="match status" value="1"/>
</dbReference>
<dbReference type="InterPro" id="IPR000160">
    <property type="entry name" value="GGDEF_dom"/>
</dbReference>
<accession>A0A6N4E3D4</accession>
<dbReference type="EMBL" id="PQCO01000160">
    <property type="protein sequence ID" value="PUE03406.1"/>
    <property type="molecule type" value="Genomic_DNA"/>
</dbReference>
<dbReference type="FunFam" id="3.30.70.270:FF:000001">
    <property type="entry name" value="Diguanylate cyclase domain protein"/>
    <property type="match status" value="1"/>
</dbReference>
<evidence type="ECO:0000259" key="4">
    <source>
        <dbReference type="PROSITE" id="PS50887"/>
    </source>
</evidence>
<dbReference type="InterPro" id="IPR050469">
    <property type="entry name" value="Diguanylate_Cyclase"/>
</dbReference>
<dbReference type="AlphaFoldDB" id="A0A6N4E3D4"/>
<dbReference type="EC" id="2.7.7.65" evidence="2"/>
<dbReference type="InterPro" id="IPR021796">
    <property type="entry name" value="Tll0287-like_dom"/>
</dbReference>
<dbReference type="Gene3D" id="3.30.70.270">
    <property type="match status" value="1"/>
</dbReference>
<keyword evidence="3" id="KW-0812">Transmembrane</keyword>
<name>A0A6N4E3D4_9GAMM</name>
<dbReference type="GO" id="GO:0043709">
    <property type="term" value="P:cell adhesion involved in single-species biofilm formation"/>
    <property type="evidence" value="ECO:0007669"/>
    <property type="project" value="TreeGrafter"/>
</dbReference>
<reference evidence="5 6" key="1">
    <citation type="submission" date="2018-01" db="EMBL/GenBank/DDBJ databases">
        <title>Novel co-symbiosis in the lucinid bivalve Phacoides pectinatus.</title>
        <authorList>
            <person name="Lim S.J."/>
            <person name="Davis B.G."/>
            <person name="Gill D.E."/>
            <person name="Engel A.S."/>
            <person name="Anderson L.C."/>
            <person name="Campbell B.J."/>
        </authorList>
    </citation>
    <scope>NUCLEOTIDE SEQUENCE [LARGE SCALE GENOMIC DNA]</scope>
    <source>
        <strain evidence="5">N3_P5</strain>
    </source>
</reference>
<dbReference type="NCBIfam" id="TIGR00254">
    <property type="entry name" value="GGDEF"/>
    <property type="match status" value="1"/>
</dbReference>
<sequence length="321" mass="36753">MPEIYFKLASNNPRNKINRADPKESELLERMNRGELTKYRELQQDADGNPSLYVAMATDPVVEGCLVCHGDPEDAPREMVARYPQAEGYYEKKGDIRALISIRIPLADHLEDARRIANILIFITAAILSVVYFLIWLFLRNRERQRRLILAKNVELEKISTTDYLTGIHNRLGFMRLAEQAFSIARRYEKPLSLVMFDLDDFKQVNDRYGHDTGDQVLRALASLVKERLRSSDIFGRIGGEEFLILVVEQDLQGVEALAEELRKVVLNASLPHELRLTVSLGIVRLSGEKSLSEMIIHADRALYRSKHEGKNRASVYRTTV</sequence>
<feature type="transmembrane region" description="Helical" evidence="3">
    <location>
        <begin position="116"/>
        <end position="139"/>
    </location>
</feature>
<feature type="domain" description="GGDEF" evidence="4">
    <location>
        <begin position="190"/>
        <end position="319"/>
    </location>
</feature>
<dbReference type="CDD" id="cd01949">
    <property type="entry name" value="GGDEF"/>
    <property type="match status" value="1"/>
</dbReference>
<dbReference type="GO" id="GO:0052621">
    <property type="term" value="F:diguanylate cyclase activity"/>
    <property type="evidence" value="ECO:0007669"/>
    <property type="project" value="UniProtKB-EC"/>
</dbReference>
<keyword evidence="3" id="KW-1133">Transmembrane helix</keyword>
<keyword evidence="3" id="KW-0472">Membrane</keyword>
<dbReference type="SMART" id="SM00267">
    <property type="entry name" value="GGDEF"/>
    <property type="match status" value="1"/>
</dbReference>
<dbReference type="PROSITE" id="PS50887">
    <property type="entry name" value="GGDEF"/>
    <property type="match status" value="1"/>
</dbReference>
<dbReference type="InterPro" id="IPR043128">
    <property type="entry name" value="Rev_trsase/Diguanyl_cyclase"/>
</dbReference>
<dbReference type="SUPFAM" id="SSF55073">
    <property type="entry name" value="Nucleotide cyclase"/>
    <property type="match status" value="1"/>
</dbReference>
<dbReference type="Pfam" id="PF00990">
    <property type="entry name" value="GGDEF"/>
    <property type="match status" value="1"/>
</dbReference>
<evidence type="ECO:0000256" key="2">
    <source>
        <dbReference type="ARBA" id="ARBA00012528"/>
    </source>
</evidence>
<evidence type="ECO:0000313" key="5">
    <source>
        <dbReference type="EMBL" id="PUE03406.1"/>
    </source>
</evidence>
<dbReference type="Pfam" id="PF11845">
    <property type="entry name" value="Tll0287-like"/>
    <property type="match status" value="1"/>
</dbReference>
<dbReference type="GO" id="GO:0005886">
    <property type="term" value="C:plasma membrane"/>
    <property type="evidence" value="ECO:0007669"/>
    <property type="project" value="TreeGrafter"/>
</dbReference>
<evidence type="ECO:0000256" key="1">
    <source>
        <dbReference type="ARBA" id="ARBA00001946"/>
    </source>
</evidence>
<protein>
    <recommendedName>
        <fullName evidence="2">diguanylate cyclase</fullName>
        <ecNumber evidence="2">2.7.7.65</ecNumber>
    </recommendedName>
</protein>
<dbReference type="Proteomes" id="UP000250928">
    <property type="component" value="Unassembled WGS sequence"/>
</dbReference>
<organism evidence="5 6">
    <name type="scientific">Candidatus Sedimenticola endophacoides</name>
    <dbReference type="NCBI Taxonomy" id="2548426"/>
    <lineage>
        <taxon>Bacteria</taxon>
        <taxon>Pseudomonadati</taxon>
        <taxon>Pseudomonadota</taxon>
        <taxon>Gammaproteobacteria</taxon>
        <taxon>Chromatiales</taxon>
        <taxon>Sedimenticolaceae</taxon>
        <taxon>Sedimenticola</taxon>
    </lineage>
</organism>
<proteinExistence type="predicted"/>
<dbReference type="InterPro" id="IPR029787">
    <property type="entry name" value="Nucleotide_cyclase"/>
</dbReference>
<evidence type="ECO:0000313" key="6">
    <source>
        <dbReference type="Proteomes" id="UP000250928"/>
    </source>
</evidence>
<dbReference type="GO" id="GO:1902201">
    <property type="term" value="P:negative regulation of bacterial-type flagellum-dependent cell motility"/>
    <property type="evidence" value="ECO:0007669"/>
    <property type="project" value="TreeGrafter"/>
</dbReference>
<comment type="cofactor">
    <cofactor evidence="1">
        <name>Mg(2+)</name>
        <dbReference type="ChEBI" id="CHEBI:18420"/>
    </cofactor>
</comment>